<dbReference type="OMA" id="EQYVPNM"/>
<dbReference type="Proteomes" id="UP000079169">
    <property type="component" value="Unplaced"/>
</dbReference>
<keyword evidence="2" id="KW-1185">Reference proteome</keyword>
<feature type="region of interest" description="Disordered" evidence="1">
    <location>
        <begin position="278"/>
        <end position="297"/>
    </location>
</feature>
<evidence type="ECO:0000313" key="2">
    <source>
        <dbReference type="Proteomes" id="UP000079169"/>
    </source>
</evidence>
<dbReference type="PaxDb" id="121845-A0A1S3D551"/>
<accession>A0A1S3D551</accession>
<sequence length="342" mass="38737">MENFQQPVIISTNQVLSEREATVMRNNNWLYHYYMIQSKFQYGLHYDSSASRISMASYYQHSVPYQEQNTLSIFHPVYTQSHSHHRPLNNSNDSIQVYSRRNEPEPVDYSFHSSQDEPPSPDDVDRKSPIKIEKSLLTIVPKVKVELSPHSSDSSEVIVDLDRNVNDGGGGTLFLTCSSTSLGRSRIFAKAITMTMDPAELMEQWNPSPPWSDTTLQKVPDILHHDLTTTPPTPGSSSSLHHPQSAFTFDWTPEQYVPNMQTIKRTSSLEDEALHHLSTKPWHASSEHTLFPLQPPPPMRPALIVRATTLQSQQADIQTSKCKKDGRDSESTETESTSRDSS</sequence>
<gene>
    <name evidence="3" type="primary">LOC103511674</name>
</gene>
<dbReference type="AlphaFoldDB" id="A0A1S3D551"/>
<dbReference type="KEGG" id="dci:103511674"/>
<dbReference type="STRING" id="121845.A0A1S3D551"/>
<dbReference type="RefSeq" id="XP_008474625.1">
    <property type="nucleotide sequence ID" value="XM_008476403.3"/>
</dbReference>
<feature type="region of interest" description="Disordered" evidence="1">
    <location>
        <begin position="105"/>
        <end position="128"/>
    </location>
</feature>
<proteinExistence type="predicted"/>
<feature type="region of interest" description="Disordered" evidence="1">
    <location>
        <begin position="309"/>
        <end position="342"/>
    </location>
</feature>
<feature type="compositionally biased region" description="Basic and acidic residues" evidence="1">
    <location>
        <begin position="322"/>
        <end position="342"/>
    </location>
</feature>
<evidence type="ECO:0000256" key="1">
    <source>
        <dbReference type="SAM" id="MobiDB-lite"/>
    </source>
</evidence>
<organism evidence="2 3">
    <name type="scientific">Diaphorina citri</name>
    <name type="common">Asian citrus psyllid</name>
    <dbReference type="NCBI Taxonomy" id="121845"/>
    <lineage>
        <taxon>Eukaryota</taxon>
        <taxon>Metazoa</taxon>
        <taxon>Ecdysozoa</taxon>
        <taxon>Arthropoda</taxon>
        <taxon>Hexapoda</taxon>
        <taxon>Insecta</taxon>
        <taxon>Pterygota</taxon>
        <taxon>Neoptera</taxon>
        <taxon>Paraneoptera</taxon>
        <taxon>Hemiptera</taxon>
        <taxon>Sternorrhyncha</taxon>
        <taxon>Psylloidea</taxon>
        <taxon>Psyllidae</taxon>
        <taxon>Diaphorininae</taxon>
        <taxon>Diaphorina</taxon>
    </lineage>
</organism>
<dbReference type="OrthoDB" id="9978016at2759"/>
<dbReference type="GeneID" id="103511674"/>
<protein>
    <submittedName>
        <fullName evidence="3">Uncharacterized protein LOC103511674</fullName>
    </submittedName>
</protein>
<name>A0A1S3D551_DIACI</name>
<reference evidence="3" key="1">
    <citation type="submission" date="2025-08" db="UniProtKB">
        <authorList>
            <consortium name="RefSeq"/>
        </authorList>
    </citation>
    <scope>IDENTIFICATION</scope>
</reference>
<evidence type="ECO:0000313" key="3">
    <source>
        <dbReference type="RefSeq" id="XP_008474625.1"/>
    </source>
</evidence>
<feature type="compositionally biased region" description="Polar residues" evidence="1">
    <location>
        <begin position="309"/>
        <end position="320"/>
    </location>
</feature>